<feature type="region of interest" description="Disordered" evidence="2">
    <location>
        <begin position="1"/>
        <end position="30"/>
    </location>
</feature>
<protein>
    <submittedName>
        <fullName evidence="3">Uncharacterized protein</fullName>
    </submittedName>
</protein>
<evidence type="ECO:0000256" key="2">
    <source>
        <dbReference type="SAM" id="MobiDB-lite"/>
    </source>
</evidence>
<reference evidence="3" key="2">
    <citation type="submission" date="2013-10" db="EMBL/GenBank/DDBJ databases">
        <authorList>
            <person name="Aslett M."/>
        </authorList>
    </citation>
    <scope>NUCLEOTIDE SEQUENCE [LARGE SCALE GENOMIC DNA]</scope>
    <source>
        <strain evidence="3">Weybridge</strain>
    </source>
</reference>
<sequence length="303" mass="34948">MSTKKDSIRLSTYDELFSSPPKPQKSSLKKFKSFKRRSVQLGKGAELFAALQKQRVVIDEKAIHFVAEARTGKRADARNSVFKLAQKYQILPDRERVQRIKQLYGKVKENEDSGDEAWDNSCTKLPGKLDPDAYLRLVRKEDIKDHQHLLNEMEEINQETAALSEDVCTPEGITDQDRLNELEMIIEENEKKQHSSSSPSSSSPPSSSSESELNKTEEEGEEENHKTSDDDEDDSDLEFDEEDMKTLNSLQREFVGNNLYQWFKEIQKTYESGVKLVKVNRMGYKFIRIVTIKDMVRNCLLNK</sequence>
<evidence type="ECO:0000313" key="4">
    <source>
        <dbReference type="Proteomes" id="UP000030763"/>
    </source>
</evidence>
<dbReference type="VEuPathDB" id="ToxoDB:EMWEY_00009520"/>
<dbReference type="AlphaFoldDB" id="U6MAJ8"/>
<dbReference type="RefSeq" id="XP_013337897.1">
    <property type="nucleotide sequence ID" value="XM_013482443.1"/>
</dbReference>
<feature type="region of interest" description="Disordered" evidence="2">
    <location>
        <begin position="189"/>
        <end position="237"/>
    </location>
</feature>
<evidence type="ECO:0000313" key="3">
    <source>
        <dbReference type="EMBL" id="CDJ61247.1"/>
    </source>
</evidence>
<keyword evidence="4" id="KW-1185">Reference proteome</keyword>
<dbReference type="OrthoDB" id="347386at2759"/>
<evidence type="ECO:0000256" key="1">
    <source>
        <dbReference type="SAM" id="Coils"/>
    </source>
</evidence>
<proteinExistence type="predicted"/>
<organism evidence="3 4">
    <name type="scientific">Eimeria maxima</name>
    <name type="common">Coccidian parasite</name>
    <dbReference type="NCBI Taxonomy" id="5804"/>
    <lineage>
        <taxon>Eukaryota</taxon>
        <taxon>Sar</taxon>
        <taxon>Alveolata</taxon>
        <taxon>Apicomplexa</taxon>
        <taxon>Conoidasida</taxon>
        <taxon>Coccidia</taxon>
        <taxon>Eucoccidiorida</taxon>
        <taxon>Eimeriorina</taxon>
        <taxon>Eimeriidae</taxon>
        <taxon>Eimeria</taxon>
    </lineage>
</organism>
<dbReference type="GeneID" id="25334938"/>
<gene>
    <name evidence="3" type="ORF">EMWEY_00009520</name>
</gene>
<reference evidence="3" key="1">
    <citation type="submission" date="2013-10" db="EMBL/GenBank/DDBJ databases">
        <title>Genomic analysis of the causative agents of coccidiosis in chickens.</title>
        <authorList>
            <person name="Reid A.J."/>
            <person name="Blake D."/>
            <person name="Billington K."/>
            <person name="Browne H."/>
            <person name="Dunn M."/>
            <person name="Hung S."/>
            <person name="Kawahara F."/>
            <person name="Miranda-Saavedra D."/>
            <person name="Mourier T."/>
            <person name="Nagra H."/>
            <person name="Otto T.D."/>
            <person name="Rawlings N."/>
            <person name="Sanchez A."/>
            <person name="Sanders M."/>
            <person name="Subramaniam C."/>
            <person name="Tay Y."/>
            <person name="Dear P."/>
            <person name="Doerig C."/>
            <person name="Gruber A."/>
            <person name="Parkinson J."/>
            <person name="Shirley M."/>
            <person name="Wan K.L."/>
            <person name="Berriman M."/>
            <person name="Tomley F."/>
            <person name="Pain A."/>
        </authorList>
    </citation>
    <scope>NUCLEOTIDE SEQUENCE [LARGE SCALE GENOMIC DNA]</scope>
    <source>
        <strain evidence="3">Weybridge</strain>
    </source>
</reference>
<dbReference type="Proteomes" id="UP000030763">
    <property type="component" value="Unassembled WGS sequence"/>
</dbReference>
<feature type="compositionally biased region" description="Low complexity" evidence="2">
    <location>
        <begin position="195"/>
        <end position="211"/>
    </location>
</feature>
<feature type="compositionally biased region" description="Basic and acidic residues" evidence="2">
    <location>
        <begin position="212"/>
        <end position="228"/>
    </location>
</feature>
<keyword evidence="1" id="KW-0175">Coiled coil</keyword>
<accession>U6MAJ8</accession>
<name>U6MAJ8_EIMMA</name>
<feature type="coiled-coil region" evidence="1">
    <location>
        <begin position="139"/>
        <end position="166"/>
    </location>
</feature>
<dbReference type="EMBL" id="HG722036">
    <property type="protein sequence ID" value="CDJ61247.1"/>
    <property type="molecule type" value="Genomic_DNA"/>
</dbReference>